<keyword evidence="2" id="KW-1185">Reference proteome</keyword>
<evidence type="ECO:0000313" key="1">
    <source>
        <dbReference type="EMBL" id="SFM58021.1"/>
    </source>
</evidence>
<organism evidence="1 2">
    <name type="scientific">Methanolobus profundi</name>
    <dbReference type="NCBI Taxonomy" id="487685"/>
    <lineage>
        <taxon>Archaea</taxon>
        <taxon>Methanobacteriati</taxon>
        <taxon>Methanobacteriota</taxon>
        <taxon>Stenosarchaea group</taxon>
        <taxon>Methanomicrobia</taxon>
        <taxon>Methanosarcinales</taxon>
        <taxon>Methanosarcinaceae</taxon>
        <taxon>Methanolobus</taxon>
    </lineage>
</organism>
<dbReference type="EMBL" id="FOUJ01000003">
    <property type="protein sequence ID" value="SFM58021.1"/>
    <property type="molecule type" value="Genomic_DNA"/>
</dbReference>
<dbReference type="InterPro" id="IPR008972">
    <property type="entry name" value="Cupredoxin"/>
</dbReference>
<proteinExistence type="predicted"/>
<gene>
    <name evidence="1" type="ORF">SAMN04488696_1698</name>
</gene>
<dbReference type="OrthoDB" id="11836at2157"/>
<dbReference type="PANTHER" id="PTHR36507:SF1">
    <property type="entry name" value="BLL1555 PROTEIN"/>
    <property type="match status" value="1"/>
</dbReference>
<dbReference type="STRING" id="487685.SAMN04488696_1698"/>
<evidence type="ECO:0000313" key="2">
    <source>
        <dbReference type="Proteomes" id="UP000198535"/>
    </source>
</evidence>
<dbReference type="Gene3D" id="2.60.40.420">
    <property type="entry name" value="Cupredoxins - blue copper proteins"/>
    <property type="match status" value="1"/>
</dbReference>
<accession>A0A1I4S0S6</accession>
<dbReference type="SUPFAM" id="SSF49503">
    <property type="entry name" value="Cupredoxins"/>
    <property type="match status" value="1"/>
</dbReference>
<dbReference type="PROSITE" id="PS51257">
    <property type="entry name" value="PROKAR_LIPOPROTEIN"/>
    <property type="match status" value="1"/>
</dbReference>
<dbReference type="AlphaFoldDB" id="A0A1I4S0S6"/>
<dbReference type="Proteomes" id="UP000198535">
    <property type="component" value="Unassembled WGS sequence"/>
</dbReference>
<dbReference type="PANTHER" id="PTHR36507">
    <property type="entry name" value="BLL1555 PROTEIN"/>
    <property type="match status" value="1"/>
</dbReference>
<reference evidence="2" key="1">
    <citation type="submission" date="2016-10" db="EMBL/GenBank/DDBJ databases">
        <authorList>
            <person name="Varghese N."/>
            <person name="Submissions S."/>
        </authorList>
    </citation>
    <scope>NUCLEOTIDE SEQUENCE [LARGE SCALE GENOMIC DNA]</scope>
    <source>
        <strain evidence="2">Mob M</strain>
    </source>
</reference>
<dbReference type="RefSeq" id="WP_091936000.1">
    <property type="nucleotide sequence ID" value="NZ_FOUJ01000003.1"/>
</dbReference>
<name>A0A1I4S0S6_9EURY</name>
<protein>
    <submittedName>
        <fullName evidence="1">Plastocyanin</fullName>
    </submittedName>
</protein>
<sequence>MRLKELVLLTMLISILALSLSGCVDEQVQETDSNGTVAGSQPIDADAIIYISEYEFHPYITTISPGDTIQWINNDSVAFVIKGNLVGGDSFQSPTLRKGDTFVYTFEDTGTYKYELVTHPWTKGGQIVVE</sequence>
<dbReference type="InterPro" id="IPR052721">
    <property type="entry name" value="ET_Amicyanin"/>
</dbReference>